<dbReference type="PANTHER" id="PTHR16062">
    <property type="entry name" value="SWI/SNF-RELATED"/>
    <property type="match status" value="1"/>
</dbReference>
<keyword evidence="7" id="KW-0539">Nucleus</keyword>
<dbReference type="PRINTS" id="PR00503">
    <property type="entry name" value="BROMODOMAIN"/>
</dbReference>
<feature type="compositionally biased region" description="Polar residues" evidence="9">
    <location>
        <begin position="444"/>
        <end position="459"/>
    </location>
</feature>
<feature type="domain" description="Bromo" evidence="10">
    <location>
        <begin position="243"/>
        <end position="325"/>
    </location>
</feature>
<feature type="compositionally biased region" description="Low complexity" evidence="9">
    <location>
        <begin position="429"/>
        <end position="443"/>
    </location>
</feature>
<accession>A0A6A6P749</accession>
<evidence type="ECO:0000256" key="5">
    <source>
        <dbReference type="ARBA" id="ARBA00023117"/>
    </source>
</evidence>
<name>A0A6A6P749_9PEZI</name>
<dbReference type="GO" id="GO:0006368">
    <property type="term" value="P:transcription elongation by RNA polymerase II"/>
    <property type="evidence" value="ECO:0007669"/>
    <property type="project" value="TreeGrafter"/>
</dbReference>
<dbReference type="FunFam" id="1.20.920.10:FF:000083">
    <property type="entry name" value="WGS project CABT00000000 data, contig 2.8"/>
    <property type="match status" value="1"/>
</dbReference>
<feature type="domain" description="Bromo" evidence="10">
    <location>
        <begin position="62"/>
        <end position="132"/>
    </location>
</feature>
<dbReference type="InterPro" id="IPR001487">
    <property type="entry name" value="Bromodomain"/>
</dbReference>
<dbReference type="InterPro" id="IPR037382">
    <property type="entry name" value="Rsc/polybromo"/>
</dbReference>
<feature type="compositionally biased region" description="Low complexity" evidence="9">
    <location>
        <begin position="500"/>
        <end position="511"/>
    </location>
</feature>
<keyword evidence="4" id="KW-0805">Transcription regulation</keyword>
<dbReference type="GO" id="GO:0006338">
    <property type="term" value="P:chromatin remodeling"/>
    <property type="evidence" value="ECO:0007669"/>
    <property type="project" value="InterPro"/>
</dbReference>
<feature type="region of interest" description="Disordered" evidence="9">
    <location>
        <begin position="173"/>
        <end position="227"/>
    </location>
</feature>
<evidence type="ECO:0000313" key="11">
    <source>
        <dbReference type="EMBL" id="KAF2459805.1"/>
    </source>
</evidence>
<protein>
    <submittedName>
        <fullName evidence="11">Bromodomain-containing protein</fullName>
    </submittedName>
</protein>
<evidence type="ECO:0000256" key="4">
    <source>
        <dbReference type="ARBA" id="ARBA00023015"/>
    </source>
</evidence>
<reference evidence="11" key="1">
    <citation type="journal article" date="2020" name="Stud. Mycol.">
        <title>101 Dothideomycetes genomes: a test case for predicting lifestyles and emergence of pathogens.</title>
        <authorList>
            <person name="Haridas S."/>
            <person name="Albert R."/>
            <person name="Binder M."/>
            <person name="Bloem J."/>
            <person name="Labutti K."/>
            <person name="Salamov A."/>
            <person name="Andreopoulos B."/>
            <person name="Baker S."/>
            <person name="Barry K."/>
            <person name="Bills G."/>
            <person name="Bluhm B."/>
            <person name="Cannon C."/>
            <person name="Castanera R."/>
            <person name="Culley D."/>
            <person name="Daum C."/>
            <person name="Ezra D."/>
            <person name="Gonzalez J."/>
            <person name="Henrissat B."/>
            <person name="Kuo A."/>
            <person name="Liang C."/>
            <person name="Lipzen A."/>
            <person name="Lutzoni F."/>
            <person name="Magnuson J."/>
            <person name="Mondo S."/>
            <person name="Nolan M."/>
            <person name="Ohm R."/>
            <person name="Pangilinan J."/>
            <person name="Park H.-J."/>
            <person name="Ramirez L."/>
            <person name="Alfaro M."/>
            <person name="Sun H."/>
            <person name="Tritt A."/>
            <person name="Yoshinaga Y."/>
            <person name="Zwiers L.-H."/>
            <person name="Turgeon B."/>
            <person name="Goodwin S."/>
            <person name="Spatafora J."/>
            <person name="Crous P."/>
            <person name="Grigoriev I."/>
        </authorList>
    </citation>
    <scope>NUCLEOTIDE SEQUENCE</scope>
    <source>
        <strain evidence="11">ATCC 16933</strain>
    </source>
</reference>
<dbReference type="SUPFAM" id="SSF47370">
    <property type="entry name" value="Bromodomain"/>
    <property type="match status" value="2"/>
</dbReference>
<feature type="compositionally biased region" description="Polar residues" evidence="9">
    <location>
        <begin position="375"/>
        <end position="392"/>
    </location>
</feature>
<dbReference type="AlphaFoldDB" id="A0A6A6P749"/>
<evidence type="ECO:0000256" key="7">
    <source>
        <dbReference type="ARBA" id="ARBA00023242"/>
    </source>
</evidence>
<evidence type="ECO:0000256" key="1">
    <source>
        <dbReference type="ARBA" id="ARBA00004123"/>
    </source>
</evidence>
<proteinExistence type="predicted"/>
<dbReference type="Gene3D" id="1.20.920.10">
    <property type="entry name" value="Bromodomain-like"/>
    <property type="match status" value="2"/>
</dbReference>
<keyword evidence="12" id="KW-1185">Reference proteome</keyword>
<comment type="subcellular location">
    <subcellularLocation>
        <location evidence="1">Nucleus</location>
    </subcellularLocation>
</comment>
<dbReference type="PANTHER" id="PTHR16062:SF21">
    <property type="entry name" value="CHROMATIN STRUCTURE-REMODELING COMPLEX SUBUNIT RSC1-RELATED"/>
    <property type="match status" value="1"/>
</dbReference>
<feature type="region of interest" description="Disordered" evidence="9">
    <location>
        <begin position="1"/>
        <end position="23"/>
    </location>
</feature>
<evidence type="ECO:0000256" key="3">
    <source>
        <dbReference type="ARBA" id="ARBA00022853"/>
    </source>
</evidence>
<evidence type="ECO:0000313" key="12">
    <source>
        <dbReference type="Proteomes" id="UP000799766"/>
    </source>
</evidence>
<keyword evidence="2" id="KW-0677">Repeat</keyword>
<keyword evidence="3" id="KW-0156">Chromatin regulator</keyword>
<evidence type="ECO:0000256" key="6">
    <source>
        <dbReference type="ARBA" id="ARBA00023163"/>
    </source>
</evidence>
<organism evidence="11 12">
    <name type="scientific">Lineolata rhizophorae</name>
    <dbReference type="NCBI Taxonomy" id="578093"/>
    <lineage>
        <taxon>Eukaryota</taxon>
        <taxon>Fungi</taxon>
        <taxon>Dikarya</taxon>
        <taxon>Ascomycota</taxon>
        <taxon>Pezizomycotina</taxon>
        <taxon>Dothideomycetes</taxon>
        <taxon>Dothideomycetes incertae sedis</taxon>
        <taxon>Lineolatales</taxon>
        <taxon>Lineolataceae</taxon>
        <taxon>Lineolata</taxon>
    </lineage>
</organism>
<dbReference type="Pfam" id="PF00439">
    <property type="entry name" value="Bromodomain"/>
    <property type="match status" value="2"/>
</dbReference>
<dbReference type="Pfam" id="PF22994">
    <property type="entry name" value="RSC4_Ig_like"/>
    <property type="match status" value="1"/>
</dbReference>
<dbReference type="GO" id="GO:0003682">
    <property type="term" value="F:chromatin binding"/>
    <property type="evidence" value="ECO:0007669"/>
    <property type="project" value="TreeGrafter"/>
</dbReference>
<dbReference type="EMBL" id="MU001674">
    <property type="protein sequence ID" value="KAF2459805.1"/>
    <property type="molecule type" value="Genomic_DNA"/>
</dbReference>
<dbReference type="OrthoDB" id="6017at2759"/>
<keyword evidence="5 8" id="KW-0103">Bromodomain</keyword>
<sequence length="701" mass="76706">MERDSKRKAGAAQVSTPDADARSTKRQRLSVRWVSVWLETPESTTEAGLKFLETLRQAKDKTGRHIATHFLTLPNRNELPEYYETILLPIAIDTIEAKLKRREYPNISTIESDVKRMVNNAKMFNDKKSLVFEDAERIRKTASNFMVKHNPAYRDPSYSAQATPIPPHLVEQQQMVDAQRSNERASRASVSSKTQPKKQEPPKRQESVQNGTPSRDPKEKSESKGSAFMQAQDNIIDELMHYKDESGLEIFTPFANLPPRTLTDYYQLIKHPVSLKAIQKRVRGIQGRSPPTWVTEFKSWDEFETEVSYIWNNAREYNEDGSDIFDLAGEFEEMFKERLAEAKSKVEEPAYPGGRVRLSAPKGSGIKLRLHRGSPSATASGADTPGARSSATPGVAADSNAAQSGANGARPRSRAGSGATPAPSAIGQRAARSGSGASPAPAATTNGVKSEVQPGQSPALSAIRPSSAVPGAQVRLTPSMPPPPARQNNGSPHSGAMYGHHPIQTHQQHQQAAPSMPTYYVPPQPANKMEQTYRAPGKTAADALIQSLSLAPHPGLNVPNRRVITFAASDRRAIQSYTITLPTTHHFLQITPKLTPSILSRPYKTFVRVNGDKLWETPTPTPITTMTPAPGAAAPSPAPAMGLGVTKDRTRPLFEGKLQPGVNRIEVECIAGAATQRAAAKVGVEQVEFERFTIFVHLLKQ</sequence>
<evidence type="ECO:0000256" key="9">
    <source>
        <dbReference type="SAM" id="MobiDB-lite"/>
    </source>
</evidence>
<dbReference type="PROSITE" id="PS00633">
    <property type="entry name" value="BROMODOMAIN_1"/>
    <property type="match status" value="1"/>
</dbReference>
<evidence type="ECO:0000256" key="2">
    <source>
        <dbReference type="ARBA" id="ARBA00022737"/>
    </source>
</evidence>
<dbReference type="InterPro" id="IPR054551">
    <property type="entry name" value="RSC4_Ig-like"/>
</dbReference>
<dbReference type="InterPro" id="IPR036427">
    <property type="entry name" value="Bromodomain-like_sf"/>
</dbReference>
<dbReference type="CDD" id="cd04369">
    <property type="entry name" value="Bromodomain"/>
    <property type="match status" value="2"/>
</dbReference>
<dbReference type="SMART" id="SM00297">
    <property type="entry name" value="BROMO"/>
    <property type="match status" value="2"/>
</dbReference>
<keyword evidence="6" id="KW-0804">Transcription</keyword>
<dbReference type="InterPro" id="IPR018359">
    <property type="entry name" value="Bromodomain_CS"/>
</dbReference>
<dbReference type="GO" id="GO:0016586">
    <property type="term" value="C:RSC-type complex"/>
    <property type="evidence" value="ECO:0007669"/>
    <property type="project" value="InterPro"/>
</dbReference>
<evidence type="ECO:0000256" key="8">
    <source>
        <dbReference type="PROSITE-ProRule" id="PRU00035"/>
    </source>
</evidence>
<gene>
    <name evidence="11" type="ORF">BDY21DRAFT_281164</name>
</gene>
<dbReference type="Proteomes" id="UP000799766">
    <property type="component" value="Unassembled WGS sequence"/>
</dbReference>
<feature type="region of interest" description="Disordered" evidence="9">
    <location>
        <begin position="351"/>
        <end position="517"/>
    </location>
</feature>
<evidence type="ECO:0000259" key="10">
    <source>
        <dbReference type="PROSITE" id="PS50014"/>
    </source>
</evidence>
<feature type="compositionally biased region" description="Basic and acidic residues" evidence="9">
    <location>
        <begin position="197"/>
        <end position="206"/>
    </location>
</feature>
<dbReference type="PROSITE" id="PS50014">
    <property type="entry name" value="BROMODOMAIN_2"/>
    <property type="match status" value="2"/>
</dbReference>